<organism evidence="2 3">
    <name type="scientific">Variovorax dokdonensis</name>
    <dbReference type="NCBI Taxonomy" id="344883"/>
    <lineage>
        <taxon>Bacteria</taxon>
        <taxon>Pseudomonadati</taxon>
        <taxon>Pseudomonadota</taxon>
        <taxon>Betaproteobacteria</taxon>
        <taxon>Burkholderiales</taxon>
        <taxon>Comamonadaceae</taxon>
        <taxon>Variovorax</taxon>
    </lineage>
</organism>
<reference evidence="2" key="1">
    <citation type="submission" date="2023-06" db="EMBL/GenBank/DDBJ databases">
        <authorList>
            <person name="Jiang Y."/>
            <person name="Liu Q."/>
        </authorList>
    </citation>
    <scope>NUCLEOTIDE SEQUENCE</scope>
    <source>
        <strain evidence="2">CGMCC 1.12089</strain>
    </source>
</reference>
<evidence type="ECO:0000259" key="1">
    <source>
        <dbReference type="Pfam" id="PF01979"/>
    </source>
</evidence>
<feature type="domain" description="Amidohydrolase-related" evidence="1">
    <location>
        <begin position="58"/>
        <end position="412"/>
    </location>
</feature>
<dbReference type="InterPro" id="IPR006680">
    <property type="entry name" value="Amidohydro-rel"/>
</dbReference>
<keyword evidence="3" id="KW-1185">Reference proteome</keyword>
<protein>
    <submittedName>
        <fullName evidence="2">Amidohydrolase family protein</fullName>
    </submittedName>
</protein>
<accession>A0ABT7N7Y3</accession>
<evidence type="ECO:0000313" key="2">
    <source>
        <dbReference type="EMBL" id="MDM0044040.1"/>
    </source>
</evidence>
<dbReference type="InterPro" id="IPR051781">
    <property type="entry name" value="Metallo-dep_Hydrolase"/>
</dbReference>
<dbReference type="SUPFAM" id="SSF51338">
    <property type="entry name" value="Composite domain of metallo-dependent hydrolases"/>
    <property type="match status" value="1"/>
</dbReference>
<dbReference type="SUPFAM" id="SSF51556">
    <property type="entry name" value="Metallo-dependent hydrolases"/>
    <property type="match status" value="1"/>
</dbReference>
<dbReference type="Pfam" id="PF01979">
    <property type="entry name" value="Amidohydro_1"/>
    <property type="match status" value="1"/>
</dbReference>
<dbReference type="PANTHER" id="PTHR43135:SF3">
    <property type="entry name" value="ALPHA-D-RIBOSE 1-METHYLPHOSPHONATE 5-TRIPHOSPHATE DIPHOSPHATASE"/>
    <property type="match status" value="1"/>
</dbReference>
<dbReference type="RefSeq" id="WP_286659105.1">
    <property type="nucleotide sequence ID" value="NZ_JASZYV010000001.1"/>
</dbReference>
<dbReference type="Gene3D" id="2.30.40.10">
    <property type="entry name" value="Urease, subunit C, domain 1"/>
    <property type="match status" value="1"/>
</dbReference>
<dbReference type="Proteomes" id="UP001174908">
    <property type="component" value="Unassembled WGS sequence"/>
</dbReference>
<comment type="caution">
    <text evidence="2">The sequence shown here is derived from an EMBL/GenBank/DDBJ whole genome shotgun (WGS) entry which is preliminary data.</text>
</comment>
<dbReference type="InterPro" id="IPR011059">
    <property type="entry name" value="Metal-dep_hydrolase_composite"/>
</dbReference>
<dbReference type="CDD" id="cd01299">
    <property type="entry name" value="Met_dep_hydrolase_A"/>
    <property type="match status" value="1"/>
</dbReference>
<evidence type="ECO:0000313" key="3">
    <source>
        <dbReference type="Proteomes" id="UP001174908"/>
    </source>
</evidence>
<name>A0ABT7N7Y3_9BURK</name>
<proteinExistence type="predicted"/>
<dbReference type="InterPro" id="IPR057744">
    <property type="entry name" value="OTAase-like"/>
</dbReference>
<dbReference type="Gene3D" id="3.20.20.140">
    <property type="entry name" value="Metal-dependent hydrolases"/>
    <property type="match status" value="1"/>
</dbReference>
<dbReference type="InterPro" id="IPR032466">
    <property type="entry name" value="Metal_Hydrolase"/>
</dbReference>
<dbReference type="EMBL" id="JASZYV010000001">
    <property type="protein sequence ID" value="MDM0044040.1"/>
    <property type="molecule type" value="Genomic_DNA"/>
</dbReference>
<gene>
    <name evidence="2" type="ORF">QTH91_06070</name>
</gene>
<sequence length="433" mass="47420">MADVLFTNVRIFDGSGDPPYAGEVLVQGNRIARVQRSGYGAARVPVIGVTTVDGGGAFLMPGMIEAHTHFSWNDQPSLDAIQRMPPEEHILWCAQVAERYLDMGWTSCVGAACAKPRLDVVIRNAIEDGTIVGPRYLAASQEITVPGGLGDTTQPHLPQSEFAFGAVVSGSEEMRRCVRMFCKYGVDSLKINLSGESITGMSSEMSQFTEAEIATCVEEAKAWGKRVAAHARSCWSIKQCVKHGIQVIYHASFTDEEALDMLEAHKKQHFIAPGLAWLINTCHNASAYGITPEAARKMGYFRELEAAIESMKALRRRDVRILPGGDYGFAWTPHGTNAKDLQYFVEYVGMSTMEALLSATAWGAPMMKRPHELGQVRDGYLADLLLVDGDPLADITVLQDKARILAVMKDGEFHRAPPVRGGMRSPTTTRWAA</sequence>
<dbReference type="PANTHER" id="PTHR43135">
    <property type="entry name" value="ALPHA-D-RIBOSE 1-METHYLPHOSPHONATE 5-TRIPHOSPHATE DIPHOSPHATASE"/>
    <property type="match status" value="1"/>
</dbReference>